<comment type="caution">
    <text evidence="13">The sequence shown here is derived from an EMBL/GenBank/DDBJ whole genome shotgun (WGS) entry which is preliminary data.</text>
</comment>
<comment type="subunit">
    <text evidence="4 10">Homotetramer.</text>
</comment>
<dbReference type="SUPFAM" id="SSF49472">
    <property type="entry name" value="Transthyretin (synonym: prealbumin)"/>
    <property type="match status" value="1"/>
</dbReference>
<feature type="domain" description="Transthyretin/hydroxyisourate hydrolase" evidence="12">
    <location>
        <begin position="21"/>
        <end position="134"/>
    </location>
</feature>
<accession>A0A833PFE1</accession>
<dbReference type="NCBIfam" id="TIGR02962">
    <property type="entry name" value="hdxy_isourate"/>
    <property type="match status" value="1"/>
</dbReference>
<evidence type="ECO:0000256" key="7">
    <source>
        <dbReference type="ARBA" id="ARBA00022631"/>
    </source>
</evidence>
<dbReference type="PRINTS" id="PR00189">
    <property type="entry name" value="TRNSTHYRETIN"/>
</dbReference>
<dbReference type="Pfam" id="PF00576">
    <property type="entry name" value="Transthyretin"/>
    <property type="match status" value="1"/>
</dbReference>
<dbReference type="Gene3D" id="2.60.40.180">
    <property type="entry name" value="Transthyretin/hydroxyisourate hydrolase domain"/>
    <property type="match status" value="1"/>
</dbReference>
<dbReference type="CDD" id="cd05822">
    <property type="entry name" value="TLP_HIUase"/>
    <property type="match status" value="1"/>
</dbReference>
<feature type="binding site" evidence="9">
    <location>
        <position position="131"/>
    </location>
    <ligand>
        <name>substrate</name>
    </ligand>
</feature>
<organism evidence="13 14">
    <name type="scientific">Acinetobacter bereziniae</name>
    <name type="common">Acinetobacter genomosp. 10</name>
    <dbReference type="NCBI Taxonomy" id="106648"/>
    <lineage>
        <taxon>Bacteria</taxon>
        <taxon>Pseudomonadati</taxon>
        <taxon>Pseudomonadota</taxon>
        <taxon>Gammaproteobacteria</taxon>
        <taxon>Moraxellales</taxon>
        <taxon>Moraxellaceae</taxon>
        <taxon>Acinetobacter</taxon>
    </lineage>
</organism>
<feature type="binding site" evidence="9">
    <location>
        <position position="28"/>
    </location>
    <ligand>
        <name>substrate</name>
    </ligand>
</feature>
<dbReference type="EC" id="3.5.2.17" evidence="5 10"/>
<evidence type="ECO:0000256" key="2">
    <source>
        <dbReference type="ARBA" id="ARBA00002704"/>
    </source>
</evidence>
<gene>
    <name evidence="13" type="primary">hiuH_2</name>
    <name evidence="13" type="ORF">GAK29_02249</name>
</gene>
<feature type="binding site" evidence="9">
    <location>
        <position position="66"/>
    </location>
    <ligand>
        <name>substrate</name>
    </ligand>
</feature>
<proteinExistence type="inferred from homology"/>
<feature type="signal peptide" evidence="11">
    <location>
        <begin position="1"/>
        <end position="21"/>
    </location>
</feature>
<evidence type="ECO:0000256" key="11">
    <source>
        <dbReference type="SAM" id="SignalP"/>
    </source>
</evidence>
<dbReference type="InterPro" id="IPR000895">
    <property type="entry name" value="Transthyretin/HIU_hydrolase"/>
</dbReference>
<evidence type="ECO:0000256" key="8">
    <source>
        <dbReference type="ARBA" id="ARBA00022801"/>
    </source>
</evidence>
<evidence type="ECO:0000313" key="14">
    <source>
        <dbReference type="Proteomes" id="UP000490535"/>
    </source>
</evidence>
<name>A0A833PFE1_ACIBZ</name>
<evidence type="ECO:0000256" key="6">
    <source>
        <dbReference type="ARBA" id="ARBA00017539"/>
    </source>
</evidence>
<dbReference type="InterPro" id="IPR036817">
    <property type="entry name" value="Transthyretin/HIU_hydrolase_sf"/>
</dbReference>
<feature type="chain" id="PRO_5032332263" description="5-hydroxyisourate hydrolase" evidence="11">
    <location>
        <begin position="22"/>
        <end position="134"/>
    </location>
</feature>
<sequence length="134" mass="15179">MMMKKLTLSMFATFVSGLCFAQNPLSAHVLNLESGLPSSNVKVILEAQQKDKWIKINEGTTDSNGRILALYPENKALDKGVYKVTFETGEWFKQKNQRSFFPEVPVVFVIDGTLEHYHIPLLISPYGYSTYRGN</sequence>
<dbReference type="EMBL" id="WNDP01000050">
    <property type="protein sequence ID" value="KAF1024902.1"/>
    <property type="molecule type" value="Genomic_DNA"/>
</dbReference>
<evidence type="ECO:0000256" key="9">
    <source>
        <dbReference type="PIRSR" id="PIRSR600895-51"/>
    </source>
</evidence>
<reference evidence="14" key="1">
    <citation type="journal article" date="2020" name="MBio">
        <title>Horizontal gene transfer to a defensive symbiont with a reduced genome amongst a multipartite beetle microbiome.</title>
        <authorList>
            <person name="Waterworth S.C."/>
            <person name="Florez L.V."/>
            <person name="Rees E.R."/>
            <person name="Hertweck C."/>
            <person name="Kaltenpoth M."/>
            <person name="Kwan J.C."/>
        </authorList>
    </citation>
    <scope>NUCLEOTIDE SEQUENCE [LARGE SCALE GENOMIC DNA]</scope>
</reference>
<dbReference type="AlphaFoldDB" id="A0A833PFE1"/>
<keyword evidence="11" id="KW-0732">Signal</keyword>
<dbReference type="InterPro" id="IPR014306">
    <property type="entry name" value="Hydroxyisourate_hydrolase"/>
</dbReference>
<evidence type="ECO:0000313" key="13">
    <source>
        <dbReference type="EMBL" id="KAF1024902.1"/>
    </source>
</evidence>
<dbReference type="InterPro" id="IPR023419">
    <property type="entry name" value="Transthyretin_CS"/>
</dbReference>
<protein>
    <recommendedName>
        <fullName evidence="6 10">5-hydroxyisourate hydrolase</fullName>
        <shortName evidence="10">HIU hydrolase</shortName>
        <shortName evidence="10">HIUHase</shortName>
        <ecNumber evidence="5 10">3.5.2.17</ecNumber>
    </recommendedName>
</protein>
<evidence type="ECO:0000256" key="1">
    <source>
        <dbReference type="ARBA" id="ARBA00001043"/>
    </source>
</evidence>
<evidence type="ECO:0000256" key="4">
    <source>
        <dbReference type="ARBA" id="ARBA00011881"/>
    </source>
</evidence>
<dbReference type="SMART" id="SM00095">
    <property type="entry name" value="TR_THY"/>
    <property type="match status" value="1"/>
</dbReference>
<comment type="function">
    <text evidence="2">Catalyzes the hydrolysis of 5-hydroxyisourate (HIU) to 2-oxo-4-hydroxy-4-carboxy-5-ureidoimidazoline (OHCU).</text>
</comment>
<comment type="similarity">
    <text evidence="3 10">Belongs to the transthyretin family. 5-hydroxyisourate hydrolase subfamily.</text>
</comment>
<keyword evidence="7 10" id="KW-0659">Purine metabolism</keyword>
<dbReference type="PROSITE" id="PS00769">
    <property type="entry name" value="TRANSTHYRETIN_2"/>
    <property type="match status" value="1"/>
</dbReference>
<dbReference type="GO" id="GO:0033971">
    <property type="term" value="F:hydroxyisourate hydrolase activity"/>
    <property type="evidence" value="ECO:0007669"/>
    <property type="project" value="UniProtKB-EC"/>
</dbReference>
<dbReference type="InterPro" id="IPR023416">
    <property type="entry name" value="Transthyretin/HIU_hydrolase_d"/>
</dbReference>
<dbReference type="PANTHER" id="PTHR10395">
    <property type="entry name" value="URICASE AND TRANSTHYRETIN-RELATED"/>
    <property type="match status" value="1"/>
</dbReference>
<dbReference type="PANTHER" id="PTHR10395:SF7">
    <property type="entry name" value="5-HYDROXYISOURATE HYDROLASE"/>
    <property type="match status" value="1"/>
</dbReference>
<keyword evidence="8 10" id="KW-0378">Hydrolase</keyword>
<evidence type="ECO:0000259" key="12">
    <source>
        <dbReference type="SMART" id="SM00095"/>
    </source>
</evidence>
<evidence type="ECO:0000256" key="10">
    <source>
        <dbReference type="RuleBase" id="RU361270"/>
    </source>
</evidence>
<dbReference type="Proteomes" id="UP000490535">
    <property type="component" value="Unassembled WGS sequence"/>
</dbReference>
<comment type="catalytic activity">
    <reaction evidence="1 10">
        <text>5-hydroxyisourate + H2O = 5-hydroxy-2-oxo-4-ureido-2,5-dihydro-1H-imidazole-5-carboxylate + H(+)</text>
        <dbReference type="Rhea" id="RHEA:23736"/>
        <dbReference type="ChEBI" id="CHEBI:15377"/>
        <dbReference type="ChEBI" id="CHEBI:15378"/>
        <dbReference type="ChEBI" id="CHEBI:18072"/>
        <dbReference type="ChEBI" id="CHEBI:58639"/>
        <dbReference type="EC" id="3.5.2.17"/>
    </reaction>
</comment>
<evidence type="ECO:0000256" key="3">
    <source>
        <dbReference type="ARBA" id="ARBA00009850"/>
    </source>
</evidence>
<dbReference type="GO" id="GO:0006144">
    <property type="term" value="P:purine nucleobase metabolic process"/>
    <property type="evidence" value="ECO:0007669"/>
    <property type="project" value="UniProtKB-KW"/>
</dbReference>
<evidence type="ECO:0000256" key="5">
    <source>
        <dbReference type="ARBA" id="ARBA00012609"/>
    </source>
</evidence>